<organism evidence="2 3">
    <name type="scientific">Halorarum salinum</name>
    <dbReference type="NCBI Taxonomy" id="2743089"/>
    <lineage>
        <taxon>Archaea</taxon>
        <taxon>Methanobacteriati</taxon>
        <taxon>Methanobacteriota</taxon>
        <taxon>Stenosarchaea group</taxon>
        <taxon>Halobacteria</taxon>
        <taxon>Halobacteriales</taxon>
        <taxon>Haloferacaceae</taxon>
        <taxon>Halorarum</taxon>
    </lineage>
</organism>
<reference evidence="2 3" key="1">
    <citation type="submission" date="2020-06" db="EMBL/GenBank/DDBJ databases">
        <title>NJ-3-1, isolated from saline soil.</title>
        <authorList>
            <person name="Cui H.L."/>
            <person name="Shi X."/>
        </authorList>
    </citation>
    <scope>NUCLEOTIDE SEQUENCE [LARGE SCALE GENOMIC DNA]</scope>
    <source>
        <strain evidence="2 3">NJ-3-1</strain>
    </source>
</reference>
<protein>
    <submittedName>
        <fullName evidence="2">Uncharacterized protein</fullName>
    </submittedName>
</protein>
<dbReference type="Proteomes" id="UP000509626">
    <property type="component" value="Chromosome"/>
</dbReference>
<dbReference type="RefSeq" id="WP_179270173.1">
    <property type="nucleotide sequence ID" value="NZ_CP058579.1"/>
</dbReference>
<feature type="region of interest" description="Disordered" evidence="1">
    <location>
        <begin position="1"/>
        <end position="20"/>
    </location>
</feature>
<dbReference type="KEGG" id="halu:HUG12_18395"/>
<gene>
    <name evidence="2" type="ORF">HUG12_18395</name>
</gene>
<evidence type="ECO:0000313" key="3">
    <source>
        <dbReference type="Proteomes" id="UP000509626"/>
    </source>
</evidence>
<dbReference type="OrthoDB" id="222505at2157"/>
<proteinExistence type="predicted"/>
<dbReference type="EMBL" id="CP058579">
    <property type="protein sequence ID" value="QLG63589.1"/>
    <property type="molecule type" value="Genomic_DNA"/>
</dbReference>
<accession>A0A7D5LDS4</accession>
<keyword evidence="3" id="KW-1185">Reference proteome</keyword>
<name>A0A7D5LDS4_9EURY</name>
<dbReference type="GeneID" id="56039472"/>
<dbReference type="AlphaFoldDB" id="A0A7D5LDS4"/>
<feature type="compositionally biased region" description="Basic and acidic residues" evidence="1">
    <location>
        <begin position="9"/>
        <end position="20"/>
    </location>
</feature>
<sequence>MPGAVGSGDADRGPDADPNRDRELAALLYDGESVEAAVPVEDGRLVRTSHRLLAHTPEGDGRTLAVVQRPNVEGVTVAASGSGWLVSPAVKTLLAGGLLLGAGLTVPVDGFADAAPSGSGANAAGLGGTMAVLAGVLEAVALVDEALRVLGATTLLVGVALLGLYLRSREREFVVAVAGGDDLRVPAGTGSESDAGRIEP</sequence>
<evidence type="ECO:0000313" key="2">
    <source>
        <dbReference type="EMBL" id="QLG63589.1"/>
    </source>
</evidence>
<evidence type="ECO:0000256" key="1">
    <source>
        <dbReference type="SAM" id="MobiDB-lite"/>
    </source>
</evidence>